<evidence type="ECO:0000313" key="9">
    <source>
        <dbReference type="Proteomes" id="UP000036851"/>
    </source>
</evidence>
<dbReference type="SUPFAM" id="SSF46894">
    <property type="entry name" value="C-terminal effector domain of the bipartite response regulators"/>
    <property type="match status" value="1"/>
</dbReference>
<dbReference type="CDD" id="cd17535">
    <property type="entry name" value="REC_NarL-like"/>
    <property type="match status" value="1"/>
</dbReference>
<evidence type="ECO:0000256" key="1">
    <source>
        <dbReference type="ARBA" id="ARBA00022553"/>
    </source>
</evidence>
<keyword evidence="1 4" id="KW-0597">Phosphoprotein</keyword>
<dbReference type="Gene3D" id="3.40.50.2300">
    <property type="match status" value="1"/>
</dbReference>
<evidence type="ECO:0000313" key="10">
    <source>
        <dbReference type="Proteomes" id="UP000037088"/>
    </source>
</evidence>
<dbReference type="Pfam" id="PF00196">
    <property type="entry name" value="GerE"/>
    <property type="match status" value="1"/>
</dbReference>
<dbReference type="EMBL" id="JRXF01000029">
    <property type="protein sequence ID" value="KOC90541.1"/>
    <property type="molecule type" value="Genomic_DNA"/>
</dbReference>
<dbReference type="InterPro" id="IPR058245">
    <property type="entry name" value="NreC/VraR/RcsB-like_REC"/>
</dbReference>
<organism evidence="7 10">
    <name type="scientific">Winslowiella iniecta</name>
    <dbReference type="NCBI Taxonomy" id="1560201"/>
    <lineage>
        <taxon>Bacteria</taxon>
        <taxon>Pseudomonadati</taxon>
        <taxon>Pseudomonadota</taxon>
        <taxon>Gammaproteobacteria</taxon>
        <taxon>Enterobacterales</taxon>
        <taxon>Erwiniaceae</taxon>
        <taxon>Winslowiella</taxon>
    </lineage>
</organism>
<gene>
    <name evidence="7" type="ORF">NG42_16175</name>
    <name evidence="8" type="ORF">NG43_16815</name>
</gene>
<dbReference type="Proteomes" id="UP000037088">
    <property type="component" value="Unassembled WGS sequence"/>
</dbReference>
<evidence type="ECO:0000256" key="4">
    <source>
        <dbReference type="PROSITE-ProRule" id="PRU00169"/>
    </source>
</evidence>
<dbReference type="RefSeq" id="WP_052900750.1">
    <property type="nucleotide sequence ID" value="NZ_JRXE01000023.1"/>
</dbReference>
<dbReference type="AlphaFoldDB" id="A0A0L7SZH2"/>
<evidence type="ECO:0000256" key="2">
    <source>
        <dbReference type="ARBA" id="ARBA00023012"/>
    </source>
</evidence>
<feature type="domain" description="HTH luxR-type" evidence="5">
    <location>
        <begin position="140"/>
        <end position="205"/>
    </location>
</feature>
<evidence type="ECO:0000256" key="3">
    <source>
        <dbReference type="ARBA" id="ARBA00023125"/>
    </source>
</evidence>
<dbReference type="GO" id="GO:0006355">
    <property type="term" value="P:regulation of DNA-templated transcription"/>
    <property type="evidence" value="ECO:0007669"/>
    <property type="project" value="InterPro"/>
</dbReference>
<accession>A0A0L7SZH2</accession>
<dbReference type="PROSITE" id="PS00622">
    <property type="entry name" value="HTH_LUXR_1"/>
    <property type="match status" value="1"/>
</dbReference>
<name>A0A0L7SZH2_9GAMM</name>
<evidence type="ECO:0000313" key="8">
    <source>
        <dbReference type="EMBL" id="KOC90541.1"/>
    </source>
</evidence>
<sequence>MSTRVIIADDHPVFLLGLRGVLATLPAEYLIVAEAHDVSSLFERLETCPADMLITDLNMPGNDQADGVRMIGRIRQLYPDLTVVVITMLSDQRILELLAGYRIKAILNKSSLSHELADGLSSSSSDDQPWLSDAFRSDPLTQVEKALSVKEMEVIRLIGQGLSVNEIAARLYRTKQTISAQKLSAMRKLGLDNDAALYLYLSQCGLGQ</sequence>
<dbReference type="SMART" id="SM00421">
    <property type="entry name" value="HTH_LUXR"/>
    <property type="match status" value="1"/>
</dbReference>
<dbReference type="PANTHER" id="PTHR45566">
    <property type="entry name" value="HTH-TYPE TRANSCRIPTIONAL REGULATOR YHJB-RELATED"/>
    <property type="match status" value="1"/>
</dbReference>
<keyword evidence="10" id="KW-1185">Reference proteome</keyword>
<dbReference type="PRINTS" id="PR00038">
    <property type="entry name" value="HTHLUXR"/>
</dbReference>
<dbReference type="InterPro" id="IPR016032">
    <property type="entry name" value="Sig_transdc_resp-reg_C-effctor"/>
</dbReference>
<feature type="domain" description="Response regulatory" evidence="6">
    <location>
        <begin position="4"/>
        <end position="124"/>
    </location>
</feature>
<keyword evidence="2" id="KW-0902">Two-component regulatory system</keyword>
<protein>
    <submittedName>
        <fullName evidence="7">Regulator</fullName>
    </submittedName>
</protein>
<dbReference type="PROSITE" id="PS50043">
    <property type="entry name" value="HTH_LUXR_2"/>
    <property type="match status" value="1"/>
</dbReference>
<dbReference type="PANTHER" id="PTHR45566:SF1">
    <property type="entry name" value="HTH-TYPE TRANSCRIPTIONAL REGULATOR YHJB-RELATED"/>
    <property type="match status" value="1"/>
</dbReference>
<evidence type="ECO:0000313" key="7">
    <source>
        <dbReference type="EMBL" id="KOC88579.1"/>
    </source>
</evidence>
<evidence type="ECO:0000259" key="6">
    <source>
        <dbReference type="PROSITE" id="PS50110"/>
    </source>
</evidence>
<keyword evidence="3" id="KW-0238">DNA-binding</keyword>
<dbReference type="CDD" id="cd06170">
    <property type="entry name" value="LuxR_C_like"/>
    <property type="match status" value="1"/>
</dbReference>
<dbReference type="PROSITE" id="PS50110">
    <property type="entry name" value="RESPONSE_REGULATORY"/>
    <property type="match status" value="1"/>
</dbReference>
<dbReference type="InterPro" id="IPR036388">
    <property type="entry name" value="WH-like_DNA-bd_sf"/>
</dbReference>
<dbReference type="InterPro" id="IPR051015">
    <property type="entry name" value="EvgA-like"/>
</dbReference>
<dbReference type="InterPro" id="IPR001789">
    <property type="entry name" value="Sig_transdc_resp-reg_receiver"/>
</dbReference>
<dbReference type="InterPro" id="IPR000792">
    <property type="entry name" value="Tscrpt_reg_LuxR_C"/>
</dbReference>
<dbReference type="SUPFAM" id="SSF52172">
    <property type="entry name" value="CheY-like"/>
    <property type="match status" value="1"/>
</dbReference>
<proteinExistence type="predicted"/>
<dbReference type="GO" id="GO:0003677">
    <property type="term" value="F:DNA binding"/>
    <property type="evidence" value="ECO:0007669"/>
    <property type="project" value="UniProtKB-KW"/>
</dbReference>
<dbReference type="Gene3D" id="1.10.10.10">
    <property type="entry name" value="Winged helix-like DNA-binding domain superfamily/Winged helix DNA-binding domain"/>
    <property type="match status" value="1"/>
</dbReference>
<dbReference type="Pfam" id="PF00072">
    <property type="entry name" value="Response_reg"/>
    <property type="match status" value="1"/>
</dbReference>
<reference evidence="9 10" key="1">
    <citation type="journal article" date="2015" name="Int. J. Syst. Evol. Microbiol.">
        <title>Erwinia iniecta sp. nov., isolated from Russian wheat aphids (Diuraphis noxia).</title>
        <authorList>
            <person name="Campillo T."/>
            <person name="Luna E."/>
            <person name="Portier P."/>
            <person name="Fischer-Le Saux M."/>
            <person name="Lapitan N."/>
            <person name="Tisserat N.A."/>
            <person name="Leach J.E."/>
        </authorList>
    </citation>
    <scope>NUCLEOTIDE SEQUENCE [LARGE SCALE GENOMIC DNA]</scope>
    <source>
        <strain evidence="7 10">B120</strain>
        <strain evidence="8 9">B149</strain>
    </source>
</reference>
<feature type="modified residue" description="4-aspartylphosphate" evidence="4">
    <location>
        <position position="56"/>
    </location>
</feature>
<comment type="caution">
    <text evidence="7">The sequence shown here is derived from an EMBL/GenBank/DDBJ whole genome shotgun (WGS) entry which is preliminary data.</text>
</comment>
<dbReference type="GO" id="GO:0000160">
    <property type="term" value="P:phosphorelay signal transduction system"/>
    <property type="evidence" value="ECO:0007669"/>
    <property type="project" value="InterPro"/>
</dbReference>
<dbReference type="Proteomes" id="UP000036851">
    <property type="component" value="Unassembled WGS sequence"/>
</dbReference>
<dbReference type="SMART" id="SM00448">
    <property type="entry name" value="REC"/>
    <property type="match status" value="1"/>
</dbReference>
<dbReference type="OrthoDB" id="4313922at2"/>
<dbReference type="EMBL" id="JRXE01000023">
    <property type="protein sequence ID" value="KOC88579.1"/>
    <property type="molecule type" value="Genomic_DNA"/>
</dbReference>
<evidence type="ECO:0000259" key="5">
    <source>
        <dbReference type="PROSITE" id="PS50043"/>
    </source>
</evidence>
<dbReference type="InterPro" id="IPR011006">
    <property type="entry name" value="CheY-like_superfamily"/>
</dbReference>
<dbReference type="PATRIC" id="fig|1560201.3.peg.3426"/>
<dbReference type="STRING" id="1560201.NG42_16175"/>